<proteinExistence type="predicted"/>
<keyword evidence="1" id="KW-0472">Membrane</keyword>
<organism evidence="2 3">
    <name type="scientific">Fermentimicrarchaeum limneticum</name>
    <dbReference type="NCBI Taxonomy" id="2795018"/>
    <lineage>
        <taxon>Archaea</taxon>
        <taxon>Candidatus Micrarchaeota</taxon>
        <taxon>Candidatus Fermentimicrarchaeales</taxon>
        <taxon>Candidatus Fermentimicrarchaeaceae</taxon>
        <taxon>Candidatus Fermentimicrarchaeum</taxon>
    </lineage>
</organism>
<accession>A0A7D6BNW5</accession>
<dbReference type="EMBL" id="CP058998">
    <property type="protein sequence ID" value="QLJ52962.1"/>
    <property type="molecule type" value="Genomic_DNA"/>
</dbReference>
<protein>
    <recommendedName>
        <fullName evidence="4">Class III signal peptide-containing protein</fullName>
    </recommendedName>
</protein>
<dbReference type="AlphaFoldDB" id="A0A7D6BNW5"/>
<gene>
    <name evidence="2" type="ORF">Sv326_0787</name>
</gene>
<sequence>MKVLSPQFTKAQTTIEYLLIISVVVLLMIGLFLTIRELRASTQGNVTIGNESKSPIEAINGTLQELGNFNNTNNSD</sequence>
<evidence type="ECO:0000313" key="3">
    <source>
        <dbReference type="Proteomes" id="UP000510821"/>
    </source>
</evidence>
<keyword evidence="1" id="KW-1133">Transmembrane helix</keyword>
<keyword evidence="1" id="KW-0812">Transmembrane</keyword>
<reference evidence="3" key="1">
    <citation type="submission" date="2020-07" db="EMBL/GenBank/DDBJ databases">
        <title>Metabolic diversity and evolutionary history of the archaeal phylum ###Micrarchaeota### uncovered from a freshwater lake metagenome.</title>
        <authorList>
            <person name="Kadnikov V.V."/>
            <person name="Savvichev A.S."/>
            <person name="Mardanov A.V."/>
            <person name="Beletsky A.V."/>
            <person name="Chupakov A.V."/>
            <person name="Kokryatskaya N.M."/>
            <person name="Pimenov N.V."/>
            <person name="Ravin N.V."/>
        </authorList>
    </citation>
    <scope>NUCLEOTIDE SEQUENCE [LARGE SCALE GENOMIC DNA]</scope>
</reference>
<dbReference type="KEGG" id="flt:Sv326_0787"/>
<dbReference type="Proteomes" id="UP000510821">
    <property type="component" value="Chromosome"/>
</dbReference>
<feature type="transmembrane region" description="Helical" evidence="1">
    <location>
        <begin position="15"/>
        <end position="35"/>
    </location>
</feature>
<name>A0A7D6BNW5_FERL1</name>
<evidence type="ECO:0000313" key="2">
    <source>
        <dbReference type="EMBL" id="QLJ52962.1"/>
    </source>
</evidence>
<evidence type="ECO:0008006" key="4">
    <source>
        <dbReference type="Google" id="ProtNLM"/>
    </source>
</evidence>
<evidence type="ECO:0000256" key="1">
    <source>
        <dbReference type="SAM" id="Phobius"/>
    </source>
</evidence>